<evidence type="ECO:0000313" key="10">
    <source>
        <dbReference type="Proteomes" id="UP000677228"/>
    </source>
</evidence>
<evidence type="ECO:0000256" key="7">
    <source>
        <dbReference type="SAM" id="Phobius"/>
    </source>
</evidence>
<evidence type="ECO:0000313" key="8">
    <source>
        <dbReference type="EMBL" id="CAF1339390.1"/>
    </source>
</evidence>
<evidence type="ECO:0008006" key="11">
    <source>
        <dbReference type="Google" id="ProtNLM"/>
    </source>
</evidence>
<feature type="transmembrane region" description="Helical" evidence="7">
    <location>
        <begin position="81"/>
        <end position="99"/>
    </location>
</feature>
<dbReference type="GO" id="GO:0005436">
    <property type="term" value="F:sodium:phosphate symporter activity"/>
    <property type="evidence" value="ECO:0007669"/>
    <property type="project" value="InterPro"/>
</dbReference>
<evidence type="ECO:0000256" key="4">
    <source>
        <dbReference type="ARBA" id="ARBA00022692"/>
    </source>
</evidence>
<evidence type="ECO:0000313" key="9">
    <source>
        <dbReference type="EMBL" id="CAF4150802.1"/>
    </source>
</evidence>
<dbReference type="Proteomes" id="UP000677228">
    <property type="component" value="Unassembled WGS sequence"/>
</dbReference>
<dbReference type="PANTHER" id="PTHR10010:SF46">
    <property type="entry name" value="SODIUM-DEPENDENT PHOSPHATE TRANSPORT PROTEIN 2B"/>
    <property type="match status" value="1"/>
</dbReference>
<accession>A0A8S2F315</accession>
<feature type="transmembrane region" description="Helical" evidence="7">
    <location>
        <begin position="39"/>
        <end position="61"/>
    </location>
</feature>
<keyword evidence="3" id="KW-1003">Cell membrane</keyword>
<comment type="subcellular location">
    <subcellularLocation>
        <location evidence="1">Apical cell membrane</location>
        <topology evidence="1">Multi-pass membrane protein</topology>
    </subcellularLocation>
</comment>
<dbReference type="NCBIfam" id="NF037997">
    <property type="entry name" value="Na_Pi_symport"/>
    <property type="match status" value="1"/>
</dbReference>
<evidence type="ECO:0000256" key="6">
    <source>
        <dbReference type="ARBA" id="ARBA00023136"/>
    </source>
</evidence>
<dbReference type="AlphaFoldDB" id="A0A8S2F315"/>
<protein>
    <recommendedName>
        <fullName evidence="11">Sodium-dependent phosphate transporter</fullName>
    </recommendedName>
</protein>
<dbReference type="GO" id="GO:0044341">
    <property type="term" value="P:sodium-dependent phosphate transport"/>
    <property type="evidence" value="ECO:0007669"/>
    <property type="project" value="InterPro"/>
</dbReference>
<dbReference type="EMBL" id="CAJNOK010021893">
    <property type="protein sequence ID" value="CAF1339390.1"/>
    <property type="molecule type" value="Genomic_DNA"/>
</dbReference>
<keyword evidence="4 7" id="KW-0812">Transmembrane</keyword>
<organism evidence="8 10">
    <name type="scientific">Didymodactylos carnosus</name>
    <dbReference type="NCBI Taxonomy" id="1234261"/>
    <lineage>
        <taxon>Eukaryota</taxon>
        <taxon>Metazoa</taxon>
        <taxon>Spiralia</taxon>
        <taxon>Gnathifera</taxon>
        <taxon>Rotifera</taxon>
        <taxon>Eurotatoria</taxon>
        <taxon>Bdelloidea</taxon>
        <taxon>Philodinida</taxon>
        <taxon>Philodinidae</taxon>
        <taxon>Didymodactylos</taxon>
    </lineage>
</organism>
<evidence type="ECO:0000256" key="1">
    <source>
        <dbReference type="ARBA" id="ARBA00004424"/>
    </source>
</evidence>
<dbReference type="GO" id="GO:0016324">
    <property type="term" value="C:apical plasma membrane"/>
    <property type="evidence" value="ECO:0007669"/>
    <property type="project" value="UniProtKB-SubCell"/>
</dbReference>
<keyword evidence="5 7" id="KW-1133">Transmembrane helix</keyword>
<comment type="similarity">
    <text evidence="2">Belongs to the SLC34A transporter family.</text>
</comment>
<feature type="transmembrane region" description="Helical" evidence="7">
    <location>
        <begin position="6"/>
        <end position="27"/>
    </location>
</feature>
<reference evidence="8" key="1">
    <citation type="submission" date="2021-02" db="EMBL/GenBank/DDBJ databases">
        <authorList>
            <person name="Nowell W R."/>
        </authorList>
    </citation>
    <scope>NUCLEOTIDE SEQUENCE</scope>
</reference>
<comment type="caution">
    <text evidence="8">The sequence shown here is derived from an EMBL/GenBank/DDBJ whole genome shotgun (WGS) entry which is preliminary data.</text>
</comment>
<gene>
    <name evidence="8" type="ORF">OVA965_LOCUS30269</name>
    <name evidence="9" type="ORF">TMI583_LOCUS31075</name>
</gene>
<dbReference type="PANTHER" id="PTHR10010">
    <property type="entry name" value="SOLUTE CARRIER FAMILY 34 SODIUM PHOSPHATE , MEMBER 2-RELATED"/>
    <property type="match status" value="1"/>
</dbReference>
<sequence length="107" mass="11382">FIGLLLLLYVFVCSLDLMSSGFRLLGAKLTGQTFSESKLLTNPIGGLMLGLLATVIVQSSSTSTSIVVSMVSSSILSVKRAILIIMGANIGNSFFKHIFKSKHILSS</sequence>
<dbReference type="Proteomes" id="UP000682733">
    <property type="component" value="Unassembled WGS sequence"/>
</dbReference>
<proteinExistence type="inferred from homology"/>
<dbReference type="EMBL" id="CAJOBA010043529">
    <property type="protein sequence ID" value="CAF4150802.1"/>
    <property type="molecule type" value="Genomic_DNA"/>
</dbReference>
<name>A0A8S2F315_9BILA</name>
<evidence type="ECO:0000256" key="2">
    <source>
        <dbReference type="ARBA" id="ARBA00005808"/>
    </source>
</evidence>
<feature type="non-terminal residue" evidence="8">
    <location>
        <position position="1"/>
    </location>
</feature>
<evidence type="ECO:0000256" key="3">
    <source>
        <dbReference type="ARBA" id="ARBA00022475"/>
    </source>
</evidence>
<evidence type="ECO:0000256" key="5">
    <source>
        <dbReference type="ARBA" id="ARBA00022989"/>
    </source>
</evidence>
<dbReference type="Pfam" id="PF02690">
    <property type="entry name" value="Na_Pi_cotrans"/>
    <property type="match status" value="1"/>
</dbReference>
<dbReference type="InterPro" id="IPR003841">
    <property type="entry name" value="Na/Pi_transpt"/>
</dbReference>
<keyword evidence="6 7" id="KW-0472">Membrane</keyword>